<keyword evidence="5" id="KW-0372">Hormone</keyword>
<feature type="region of interest" description="Disordered" evidence="8">
    <location>
        <begin position="52"/>
        <end position="126"/>
    </location>
</feature>
<evidence type="ECO:0000313" key="10">
    <source>
        <dbReference type="Proteomes" id="UP000827889"/>
    </source>
</evidence>
<feature type="signal peptide" evidence="9">
    <location>
        <begin position="1"/>
        <end position="26"/>
    </location>
</feature>
<keyword evidence="6 9" id="KW-0732">Signal</keyword>
<keyword evidence="3" id="KW-0052">Apoplast</keyword>
<keyword evidence="10" id="KW-1185">Reference proteome</keyword>
<evidence type="ECO:0000256" key="7">
    <source>
        <dbReference type="ARBA" id="ARBA00023278"/>
    </source>
</evidence>
<comment type="subcellular location">
    <subcellularLocation>
        <location evidence="1">Secreted</location>
        <location evidence="1">Extracellular space</location>
        <location evidence="1">Apoplast</location>
    </subcellularLocation>
</comment>
<keyword evidence="4" id="KW-0964">Secreted</keyword>
<organism evidence="10 11">
    <name type="scientific">Rhodamnia argentea</name>
    <dbReference type="NCBI Taxonomy" id="178133"/>
    <lineage>
        <taxon>Eukaryota</taxon>
        <taxon>Viridiplantae</taxon>
        <taxon>Streptophyta</taxon>
        <taxon>Embryophyta</taxon>
        <taxon>Tracheophyta</taxon>
        <taxon>Spermatophyta</taxon>
        <taxon>Magnoliopsida</taxon>
        <taxon>eudicotyledons</taxon>
        <taxon>Gunneridae</taxon>
        <taxon>Pentapetalae</taxon>
        <taxon>rosids</taxon>
        <taxon>malvids</taxon>
        <taxon>Myrtales</taxon>
        <taxon>Myrtaceae</taxon>
        <taxon>Myrtoideae</taxon>
        <taxon>Myrteae</taxon>
        <taxon>Australasian group</taxon>
        <taxon>Rhodamnia</taxon>
    </lineage>
</organism>
<accession>A0ABM3GX76</accession>
<feature type="chain" id="PRO_5047394571" evidence="9">
    <location>
        <begin position="27"/>
        <end position="126"/>
    </location>
</feature>
<evidence type="ECO:0000256" key="2">
    <source>
        <dbReference type="ARBA" id="ARBA00008963"/>
    </source>
</evidence>
<evidence type="ECO:0000256" key="1">
    <source>
        <dbReference type="ARBA" id="ARBA00004271"/>
    </source>
</evidence>
<evidence type="ECO:0000256" key="4">
    <source>
        <dbReference type="ARBA" id="ARBA00022525"/>
    </source>
</evidence>
<dbReference type="InterPro" id="IPR033250">
    <property type="entry name" value="CEP"/>
</dbReference>
<evidence type="ECO:0000256" key="9">
    <source>
        <dbReference type="SAM" id="SignalP"/>
    </source>
</evidence>
<name>A0ABM3GX76_9MYRT</name>
<dbReference type="Proteomes" id="UP000827889">
    <property type="component" value="Chromosome 11"/>
</dbReference>
<protein>
    <submittedName>
        <fullName evidence="11">Precursor of CEP5-like</fullName>
    </submittedName>
</protein>
<evidence type="ECO:0000256" key="8">
    <source>
        <dbReference type="SAM" id="MobiDB-lite"/>
    </source>
</evidence>
<proteinExistence type="inferred from homology"/>
<keyword evidence="7" id="KW-0379">Hydroxylation</keyword>
<evidence type="ECO:0000256" key="5">
    <source>
        <dbReference type="ARBA" id="ARBA00022702"/>
    </source>
</evidence>
<dbReference type="PANTHER" id="PTHR33348:SF40">
    <property type="entry name" value="PRECURSOR OF CEP3"/>
    <property type="match status" value="1"/>
</dbReference>
<sequence>MAQNKVLFAFVFLLFIFSLKLQSTQARLLKLTMHKQNPLLNKLQNANKLLEKDPSETLAKQSKNLHGETSNKATDTNLSSTLPSPPSPPSAMVGPTTPPPSPGRSLDDFRPTAPGHSPGVGHSLQN</sequence>
<reference evidence="11" key="1">
    <citation type="submission" date="2025-08" db="UniProtKB">
        <authorList>
            <consortium name="RefSeq"/>
        </authorList>
    </citation>
    <scope>IDENTIFICATION</scope>
    <source>
        <tissue evidence="11">Leaf</tissue>
    </source>
</reference>
<dbReference type="GeneID" id="125312926"/>
<dbReference type="RefSeq" id="XP_048128967.1">
    <property type="nucleotide sequence ID" value="XM_048273010.1"/>
</dbReference>
<evidence type="ECO:0000256" key="3">
    <source>
        <dbReference type="ARBA" id="ARBA00022523"/>
    </source>
</evidence>
<feature type="compositionally biased region" description="Polar residues" evidence="8">
    <location>
        <begin position="58"/>
        <end position="77"/>
    </location>
</feature>
<evidence type="ECO:0000313" key="11">
    <source>
        <dbReference type="RefSeq" id="XP_048128967.1"/>
    </source>
</evidence>
<gene>
    <name evidence="11" type="primary">LOC125312926</name>
</gene>
<comment type="similarity">
    <text evidence="2">Belongs to the C-terminally encoded plant signaling peptide (CEP) family.</text>
</comment>
<evidence type="ECO:0000256" key="6">
    <source>
        <dbReference type="ARBA" id="ARBA00022729"/>
    </source>
</evidence>
<dbReference type="PANTHER" id="PTHR33348">
    <property type="entry name" value="PRECURSOR OF CEP5"/>
    <property type="match status" value="1"/>
</dbReference>